<dbReference type="PIRSF" id="PIRSF021505">
    <property type="entry name" value="O_gly_hdrol"/>
    <property type="match status" value="1"/>
</dbReference>
<gene>
    <name evidence="1" type="ORF">AWB85_02100</name>
</gene>
<dbReference type="InterPro" id="IPR053169">
    <property type="entry name" value="MUG_Protein"/>
</dbReference>
<reference evidence="1 2" key="1">
    <citation type="submission" date="2016-01" db="EMBL/GenBank/DDBJ databases">
        <title>Mycobacterium immunogenum strain CD11_6 genome sequencing and assembly.</title>
        <authorList>
            <person name="Kaur G."/>
            <person name="Nair G.R."/>
            <person name="Mayilraj S."/>
        </authorList>
    </citation>
    <scope>NUCLEOTIDE SEQUENCE [LARGE SCALE GENOMIC DNA]</scope>
    <source>
        <strain evidence="1 2">CD11-6</strain>
    </source>
</reference>
<dbReference type="InterPro" id="IPR008928">
    <property type="entry name" value="6-hairpin_glycosidase_sf"/>
</dbReference>
<dbReference type="Proteomes" id="UP000186919">
    <property type="component" value="Unassembled WGS sequence"/>
</dbReference>
<name>A0A179VGB9_9MYCO</name>
<proteinExistence type="predicted"/>
<dbReference type="AlphaFoldDB" id="A0A179VGB9"/>
<dbReference type="GO" id="GO:0005975">
    <property type="term" value="P:carbohydrate metabolic process"/>
    <property type="evidence" value="ECO:0007669"/>
    <property type="project" value="InterPro"/>
</dbReference>
<dbReference type="SUPFAM" id="SSF48208">
    <property type="entry name" value="Six-hairpin glycosidases"/>
    <property type="match status" value="1"/>
</dbReference>
<dbReference type="InterPro" id="IPR014512">
    <property type="entry name" value="O_gly_hydro"/>
</dbReference>
<protein>
    <submittedName>
        <fullName evidence="1">Fructose-bisphosphate aldolase</fullName>
    </submittedName>
</protein>
<dbReference type="InterPro" id="IPR005198">
    <property type="entry name" value="Glyco_hydro_76"/>
</dbReference>
<dbReference type="Gene3D" id="1.50.10.20">
    <property type="match status" value="1"/>
</dbReference>
<dbReference type="PANTHER" id="PTHR47791:SF3">
    <property type="entry name" value="MEIOTICALLY UP-REGULATED GENE 191 PROTEIN"/>
    <property type="match status" value="1"/>
</dbReference>
<sequence>MDVLWANRASSAEAAITARHLSSLWHLPGMQLGIVTWPPAAGATWFKNWHYWWQAHLQDCLIDAQLRDPRPDRLKHIADMQRAHRFRNVFMWTNQYYDDMAWLALAMQRASELLGLERPRALNRLRQQFLDAWMPQYGGGIPWRKQDRFFNTPANGPAAIVLARTGRVWRAEVMSDWIDKTLVDPDSHLVIDGIQEDGTLERATYTYCQGVVLGLETELAVRTAEPRHAQRVHRLVHAVKDLMTDDGVIRGSGGGDGGLFNGILARYLALVVTTLPENSPQDADARATARDILLASAEAAWANRLTVEDLPLFGADWTRTADLPTAQSAASQFIAGAVNPSKVPERDLSVQLSGWMLLEAAHVVA</sequence>
<comment type="caution">
    <text evidence="1">The sequence shown here is derived from an EMBL/GenBank/DDBJ whole genome shotgun (WGS) entry which is preliminary data.</text>
</comment>
<dbReference type="EMBL" id="LQYE01000001">
    <property type="protein sequence ID" value="OAT70192.1"/>
    <property type="molecule type" value="Genomic_DNA"/>
</dbReference>
<evidence type="ECO:0000313" key="2">
    <source>
        <dbReference type="Proteomes" id="UP000186919"/>
    </source>
</evidence>
<evidence type="ECO:0000313" key="1">
    <source>
        <dbReference type="EMBL" id="OAT70192.1"/>
    </source>
</evidence>
<organism evidence="1 2">
    <name type="scientific">Mycobacteroides immunogenum</name>
    <dbReference type="NCBI Taxonomy" id="83262"/>
    <lineage>
        <taxon>Bacteria</taxon>
        <taxon>Bacillati</taxon>
        <taxon>Actinomycetota</taxon>
        <taxon>Actinomycetes</taxon>
        <taxon>Mycobacteriales</taxon>
        <taxon>Mycobacteriaceae</taxon>
        <taxon>Mycobacteroides</taxon>
    </lineage>
</organism>
<dbReference type="RefSeq" id="WP_064627318.1">
    <property type="nucleotide sequence ID" value="NZ_LQYE01000001.1"/>
</dbReference>
<dbReference type="PANTHER" id="PTHR47791">
    <property type="entry name" value="MEIOTICALLY UP-REGULATED GENE 191 PROTEIN"/>
    <property type="match status" value="1"/>
</dbReference>
<dbReference type="Pfam" id="PF03663">
    <property type="entry name" value="Glyco_hydro_76"/>
    <property type="match status" value="1"/>
</dbReference>
<accession>A0A179VGB9</accession>